<reference evidence="1" key="2">
    <citation type="submission" date="2013-12" db="EMBL/GenBank/DDBJ databases">
        <authorList>
            <person name="Mihasan M."/>
            <person name="Brandsch R."/>
        </authorList>
    </citation>
    <scope>NUCLEOTIDE SEQUENCE</scope>
    <source>
        <strain evidence="1">ATCC 49919</strain>
        <plasmid evidence="1">pAO1</plasmid>
    </source>
</reference>
<keyword evidence="1" id="KW-0614">Plasmid</keyword>
<proteinExistence type="predicted"/>
<name>Q8GAC4_PAENI</name>
<organism evidence="1">
    <name type="scientific">Paenarthrobacter nicotinovorans</name>
    <name type="common">Arthrobacter nicotinovorans</name>
    <dbReference type="NCBI Taxonomy" id="29320"/>
    <lineage>
        <taxon>Bacteria</taxon>
        <taxon>Bacillati</taxon>
        <taxon>Actinomycetota</taxon>
        <taxon>Actinomycetes</taxon>
        <taxon>Micrococcales</taxon>
        <taxon>Micrococcaceae</taxon>
        <taxon>Paenarthrobacter</taxon>
    </lineage>
</organism>
<protein>
    <recommendedName>
        <fullName evidence="2">Leucine-rich repeat domain-containing protein</fullName>
    </recommendedName>
</protein>
<evidence type="ECO:0008006" key="2">
    <source>
        <dbReference type="Google" id="ProtNLM"/>
    </source>
</evidence>
<dbReference type="SUPFAM" id="SSF52058">
    <property type="entry name" value="L domain-like"/>
    <property type="match status" value="1"/>
</dbReference>
<reference evidence="1" key="1">
    <citation type="journal article" date="2003" name="J. Bacteriol.">
        <title>Sequence of the 165-kilobase catabolic plasmid pAO1 from Arthrobacter nicotinovorans and identification of a pAO1-dependent nicotine uptake system.</title>
        <authorList>
            <person name="Igloi G.L."/>
            <person name="Brandsch R."/>
        </authorList>
    </citation>
    <scope>NUCLEOTIDE SEQUENCE [LARGE SCALE GENOMIC DNA]</scope>
    <source>
        <strain evidence="1">ATCC 49919</strain>
        <plasmid evidence="1">pAO1</plasmid>
    </source>
</reference>
<sequence length="182" mass="20424">MMIANFLRDEARSMPAHPDPTEVTALRAWHCKYKSLEGLSAFVNLKTLVIATYPDADLMPLMGLRGLEYLSIMHMPKVSDLGPLSQLLRLRTIRLSTLPSWDSSGKKTTVQSLAPLTELPNLAHLELFGVLPEDGTLDVLENCRSLETIRVSKYRKSEIERFYRVTGLPNSFAPPPGVDDWT</sequence>
<geneLocation type="plasmid" evidence="1">
    <name>pAO1</name>
</geneLocation>
<dbReference type="AlphaFoldDB" id="Q8GAC4"/>
<dbReference type="InterPro" id="IPR032675">
    <property type="entry name" value="LRR_dom_sf"/>
</dbReference>
<accession>Q8GAC4</accession>
<dbReference type="Gene3D" id="3.80.10.10">
    <property type="entry name" value="Ribonuclease Inhibitor"/>
    <property type="match status" value="1"/>
</dbReference>
<evidence type="ECO:0000313" key="1">
    <source>
        <dbReference type="EMBL" id="CAD48007.1"/>
    </source>
</evidence>
<dbReference type="EMBL" id="AJ507836">
    <property type="protein sequence ID" value="CAD48007.1"/>
    <property type="molecule type" value="Genomic_DNA"/>
</dbReference>